<protein>
    <recommendedName>
        <fullName evidence="4">KfrA N-terminal DNA-binding domain-containing protein</fullName>
    </recommendedName>
</protein>
<evidence type="ECO:0008006" key="4">
    <source>
        <dbReference type="Google" id="ProtNLM"/>
    </source>
</evidence>
<gene>
    <name evidence="2" type="ORF">RY831_26805</name>
</gene>
<proteinExistence type="predicted"/>
<keyword evidence="3" id="KW-1185">Reference proteome</keyword>
<reference evidence="2 3" key="1">
    <citation type="submission" date="2023-10" db="EMBL/GenBank/DDBJ databases">
        <title>Noviherbaspirillum sp. CPCC 100848 genome assembly.</title>
        <authorList>
            <person name="Li X.Y."/>
            <person name="Fang X.M."/>
        </authorList>
    </citation>
    <scope>NUCLEOTIDE SEQUENCE [LARGE SCALE GENOMIC DNA]</scope>
    <source>
        <strain evidence="2 3">CPCC 100848</strain>
    </source>
</reference>
<feature type="coiled-coil region" evidence="1">
    <location>
        <begin position="139"/>
        <end position="173"/>
    </location>
</feature>
<dbReference type="EMBL" id="JAWIIV010000036">
    <property type="protein sequence ID" value="MEC4722775.1"/>
    <property type="molecule type" value="Genomic_DNA"/>
</dbReference>
<keyword evidence="1" id="KW-0175">Coiled coil</keyword>
<name>A0ABU6JGX5_9BURK</name>
<dbReference type="Proteomes" id="UP001352263">
    <property type="component" value="Unassembled WGS sequence"/>
</dbReference>
<comment type="caution">
    <text evidence="2">The sequence shown here is derived from an EMBL/GenBank/DDBJ whole genome shotgun (WGS) entry which is preliminary data.</text>
</comment>
<accession>A0ABU6JGX5</accession>
<evidence type="ECO:0000256" key="1">
    <source>
        <dbReference type="SAM" id="Coils"/>
    </source>
</evidence>
<evidence type="ECO:0000313" key="2">
    <source>
        <dbReference type="EMBL" id="MEC4722775.1"/>
    </source>
</evidence>
<organism evidence="2 3">
    <name type="scientific">Noviherbaspirillum album</name>
    <dbReference type="NCBI Taxonomy" id="3080276"/>
    <lineage>
        <taxon>Bacteria</taxon>
        <taxon>Pseudomonadati</taxon>
        <taxon>Pseudomonadota</taxon>
        <taxon>Betaproteobacteria</taxon>
        <taxon>Burkholderiales</taxon>
        <taxon>Oxalobacteraceae</taxon>
        <taxon>Noviherbaspirillum</taxon>
    </lineage>
</organism>
<evidence type="ECO:0000313" key="3">
    <source>
        <dbReference type="Proteomes" id="UP001352263"/>
    </source>
</evidence>
<sequence>MSRPPFHLNDDQARVLVQRLPEITARHPVSNRDHRPFVRDFLRAVHQATGQTYSPAIYRRLLDVYAPDRRPSTTTLALEKRMLDDELGDEARAGREIEQASGEELALVIERAIENALGREGPRRGGGATTADLLAVAQRDFLQERLEETERTLDDVRAQAARLAAELQAAVAVRDSLAAQLVIANATAEKQGQRVEALTKELESNRAFAMRAVDGVRGETRAWQEKYAKSQEDLQRTKQHLEYFRQIAYQRGAAIPADLRPEAAK</sequence>
<dbReference type="RefSeq" id="WP_326509433.1">
    <property type="nucleotide sequence ID" value="NZ_JAWIIV010000036.1"/>
</dbReference>